<name>A0AAN7H809_9PEZI</name>
<feature type="chain" id="PRO_5042837864" description="Granulins domain-containing protein" evidence="3">
    <location>
        <begin position="25"/>
        <end position="201"/>
    </location>
</feature>
<keyword evidence="2" id="KW-1133">Transmembrane helix</keyword>
<evidence type="ECO:0000256" key="2">
    <source>
        <dbReference type="SAM" id="Phobius"/>
    </source>
</evidence>
<proteinExistence type="predicted"/>
<comment type="caution">
    <text evidence="4">The sequence shown here is derived from an EMBL/GenBank/DDBJ whole genome shotgun (WGS) entry which is preliminary data.</text>
</comment>
<sequence>MRHSKTAVISCLVVLAAGMMGTEGQQTQKSLGQISSAPSTEKDHRFMSCEETYGEDWIVCGGARSSRSCFNPTMGQSCCAVDNGYCEEGTWCAPVAGYCCLDSEDLETCAKNAGFELPADLLESDESKTKHSWTMQLKEPARTRGHSSLKRRERPDESESLRPAAAGRIDARESTAPGRDRLTLVWMCLGIGAVGLVVLSC</sequence>
<evidence type="ECO:0008006" key="6">
    <source>
        <dbReference type="Google" id="ProtNLM"/>
    </source>
</evidence>
<organism evidence="4 5">
    <name type="scientific">Podospora fimiseda</name>
    <dbReference type="NCBI Taxonomy" id="252190"/>
    <lineage>
        <taxon>Eukaryota</taxon>
        <taxon>Fungi</taxon>
        <taxon>Dikarya</taxon>
        <taxon>Ascomycota</taxon>
        <taxon>Pezizomycotina</taxon>
        <taxon>Sordariomycetes</taxon>
        <taxon>Sordariomycetidae</taxon>
        <taxon>Sordariales</taxon>
        <taxon>Podosporaceae</taxon>
        <taxon>Podospora</taxon>
    </lineage>
</organism>
<reference evidence="4" key="1">
    <citation type="journal article" date="2023" name="Mol. Phylogenet. Evol.">
        <title>Genome-scale phylogeny and comparative genomics of the fungal order Sordariales.</title>
        <authorList>
            <person name="Hensen N."/>
            <person name="Bonometti L."/>
            <person name="Westerberg I."/>
            <person name="Brannstrom I.O."/>
            <person name="Guillou S."/>
            <person name="Cros-Aarteil S."/>
            <person name="Calhoun S."/>
            <person name="Haridas S."/>
            <person name="Kuo A."/>
            <person name="Mondo S."/>
            <person name="Pangilinan J."/>
            <person name="Riley R."/>
            <person name="LaButti K."/>
            <person name="Andreopoulos B."/>
            <person name="Lipzen A."/>
            <person name="Chen C."/>
            <person name="Yan M."/>
            <person name="Daum C."/>
            <person name="Ng V."/>
            <person name="Clum A."/>
            <person name="Steindorff A."/>
            <person name="Ohm R.A."/>
            <person name="Martin F."/>
            <person name="Silar P."/>
            <person name="Natvig D.O."/>
            <person name="Lalanne C."/>
            <person name="Gautier V."/>
            <person name="Ament-Velasquez S.L."/>
            <person name="Kruys A."/>
            <person name="Hutchinson M.I."/>
            <person name="Powell A.J."/>
            <person name="Barry K."/>
            <person name="Miller A.N."/>
            <person name="Grigoriev I.V."/>
            <person name="Debuchy R."/>
            <person name="Gladieux P."/>
            <person name="Hiltunen Thoren M."/>
            <person name="Johannesson H."/>
        </authorList>
    </citation>
    <scope>NUCLEOTIDE SEQUENCE</scope>
    <source>
        <strain evidence="4">CBS 990.96</strain>
    </source>
</reference>
<reference evidence="4" key="2">
    <citation type="submission" date="2023-05" db="EMBL/GenBank/DDBJ databases">
        <authorList>
            <consortium name="Lawrence Berkeley National Laboratory"/>
            <person name="Steindorff A."/>
            <person name="Hensen N."/>
            <person name="Bonometti L."/>
            <person name="Westerberg I."/>
            <person name="Brannstrom I.O."/>
            <person name="Guillou S."/>
            <person name="Cros-Aarteil S."/>
            <person name="Calhoun S."/>
            <person name="Haridas S."/>
            <person name="Kuo A."/>
            <person name="Mondo S."/>
            <person name="Pangilinan J."/>
            <person name="Riley R."/>
            <person name="Labutti K."/>
            <person name="Andreopoulos B."/>
            <person name="Lipzen A."/>
            <person name="Chen C."/>
            <person name="Yanf M."/>
            <person name="Daum C."/>
            <person name="Ng V."/>
            <person name="Clum A."/>
            <person name="Ohm R."/>
            <person name="Martin F."/>
            <person name="Silar P."/>
            <person name="Natvig D."/>
            <person name="Lalanne C."/>
            <person name="Gautier V."/>
            <person name="Ament-Velasquez S.L."/>
            <person name="Kruys A."/>
            <person name="Hutchinson M.I."/>
            <person name="Powell A.J."/>
            <person name="Barry K."/>
            <person name="Miller A.N."/>
            <person name="Grigoriev I.V."/>
            <person name="Debuchy R."/>
            <person name="Gladieux P."/>
            <person name="Thoren M.H."/>
            <person name="Johannesson H."/>
        </authorList>
    </citation>
    <scope>NUCLEOTIDE SEQUENCE</scope>
    <source>
        <strain evidence="4">CBS 990.96</strain>
    </source>
</reference>
<evidence type="ECO:0000256" key="1">
    <source>
        <dbReference type="SAM" id="MobiDB-lite"/>
    </source>
</evidence>
<evidence type="ECO:0000313" key="4">
    <source>
        <dbReference type="EMBL" id="KAK4231784.1"/>
    </source>
</evidence>
<evidence type="ECO:0000256" key="3">
    <source>
        <dbReference type="SAM" id="SignalP"/>
    </source>
</evidence>
<accession>A0AAN7H809</accession>
<dbReference type="Proteomes" id="UP001301958">
    <property type="component" value="Unassembled WGS sequence"/>
</dbReference>
<feature type="transmembrane region" description="Helical" evidence="2">
    <location>
        <begin position="182"/>
        <end position="199"/>
    </location>
</feature>
<dbReference type="AlphaFoldDB" id="A0AAN7H809"/>
<keyword evidence="5" id="KW-1185">Reference proteome</keyword>
<gene>
    <name evidence="4" type="ORF">QBC38DRAFT_439797</name>
</gene>
<feature type="compositionally biased region" description="Basic residues" evidence="1">
    <location>
        <begin position="143"/>
        <end position="152"/>
    </location>
</feature>
<keyword evidence="3" id="KW-0732">Signal</keyword>
<evidence type="ECO:0000313" key="5">
    <source>
        <dbReference type="Proteomes" id="UP001301958"/>
    </source>
</evidence>
<dbReference type="EMBL" id="MU865291">
    <property type="protein sequence ID" value="KAK4231784.1"/>
    <property type="molecule type" value="Genomic_DNA"/>
</dbReference>
<keyword evidence="2" id="KW-0812">Transmembrane</keyword>
<feature type="region of interest" description="Disordered" evidence="1">
    <location>
        <begin position="126"/>
        <end position="173"/>
    </location>
</feature>
<feature type="signal peptide" evidence="3">
    <location>
        <begin position="1"/>
        <end position="24"/>
    </location>
</feature>
<protein>
    <recommendedName>
        <fullName evidence="6">Granulins domain-containing protein</fullName>
    </recommendedName>
</protein>
<keyword evidence="2" id="KW-0472">Membrane</keyword>